<evidence type="ECO:0000256" key="4">
    <source>
        <dbReference type="ARBA" id="ARBA00022692"/>
    </source>
</evidence>
<dbReference type="AlphaFoldDB" id="A0A1H8BAC0"/>
<keyword evidence="9 10" id="KW-0998">Cell outer membrane</keyword>
<evidence type="ECO:0000256" key="8">
    <source>
        <dbReference type="ARBA" id="ARBA00023136"/>
    </source>
</evidence>
<feature type="domain" description="TonB-dependent receptor-like beta-barrel" evidence="13">
    <location>
        <begin position="220"/>
        <end position="634"/>
    </location>
</feature>
<dbReference type="GO" id="GO:0015889">
    <property type="term" value="P:cobalamin transport"/>
    <property type="evidence" value="ECO:0007669"/>
    <property type="project" value="TreeGrafter"/>
</dbReference>
<dbReference type="OrthoDB" id="9796221at2"/>
<accession>A0A1H8BAC0</accession>
<dbReference type="PANTHER" id="PTHR30069:SF53">
    <property type="entry name" value="COLICIN I RECEPTOR-RELATED"/>
    <property type="match status" value="1"/>
</dbReference>
<dbReference type="PROSITE" id="PS52016">
    <property type="entry name" value="TONB_DEPENDENT_REC_3"/>
    <property type="match status" value="1"/>
</dbReference>
<evidence type="ECO:0000256" key="11">
    <source>
        <dbReference type="RuleBase" id="RU003357"/>
    </source>
</evidence>
<dbReference type="InterPro" id="IPR000531">
    <property type="entry name" value="Beta-barrel_TonB"/>
</dbReference>
<name>A0A1H8BAC0_9SPHN</name>
<dbReference type="InterPro" id="IPR012910">
    <property type="entry name" value="Plug_dom"/>
</dbReference>
<dbReference type="Gene3D" id="2.170.130.10">
    <property type="entry name" value="TonB-dependent receptor, plug domain"/>
    <property type="match status" value="1"/>
</dbReference>
<organism evidence="15 16">
    <name type="scientific">Sphingomonas gellani</name>
    <dbReference type="NCBI Taxonomy" id="1166340"/>
    <lineage>
        <taxon>Bacteria</taxon>
        <taxon>Pseudomonadati</taxon>
        <taxon>Pseudomonadota</taxon>
        <taxon>Alphaproteobacteria</taxon>
        <taxon>Sphingomonadales</taxon>
        <taxon>Sphingomonadaceae</taxon>
        <taxon>Sphingomonas</taxon>
    </lineage>
</organism>
<dbReference type="PANTHER" id="PTHR30069">
    <property type="entry name" value="TONB-DEPENDENT OUTER MEMBRANE RECEPTOR"/>
    <property type="match status" value="1"/>
</dbReference>
<feature type="domain" description="TonB-dependent receptor plug" evidence="14">
    <location>
        <begin position="68"/>
        <end position="174"/>
    </location>
</feature>
<evidence type="ECO:0000259" key="14">
    <source>
        <dbReference type="Pfam" id="PF07715"/>
    </source>
</evidence>
<dbReference type="InterPro" id="IPR039426">
    <property type="entry name" value="TonB-dep_rcpt-like"/>
</dbReference>
<reference evidence="16" key="1">
    <citation type="submission" date="2016-10" db="EMBL/GenBank/DDBJ databases">
        <authorList>
            <person name="Varghese N."/>
            <person name="Submissions S."/>
        </authorList>
    </citation>
    <scope>NUCLEOTIDE SEQUENCE [LARGE SCALE GENOMIC DNA]</scope>
    <source>
        <strain evidence="16">S6-262</strain>
    </source>
</reference>
<protein>
    <submittedName>
        <fullName evidence="15">Vitamin B12 transporter</fullName>
    </submittedName>
</protein>
<dbReference type="SUPFAM" id="SSF56935">
    <property type="entry name" value="Porins"/>
    <property type="match status" value="1"/>
</dbReference>
<dbReference type="EMBL" id="FOCF01000002">
    <property type="protein sequence ID" value="SEM79379.1"/>
    <property type="molecule type" value="Genomic_DNA"/>
</dbReference>
<feature type="signal peptide" evidence="12">
    <location>
        <begin position="1"/>
        <end position="21"/>
    </location>
</feature>
<gene>
    <name evidence="15" type="ORF">SAMN05192583_1261</name>
</gene>
<evidence type="ECO:0000256" key="5">
    <source>
        <dbReference type="ARBA" id="ARBA00022729"/>
    </source>
</evidence>
<evidence type="ECO:0000256" key="3">
    <source>
        <dbReference type="ARBA" id="ARBA00022452"/>
    </source>
</evidence>
<evidence type="ECO:0000256" key="12">
    <source>
        <dbReference type="SAM" id="SignalP"/>
    </source>
</evidence>
<evidence type="ECO:0000256" key="6">
    <source>
        <dbReference type="ARBA" id="ARBA00023065"/>
    </source>
</evidence>
<dbReference type="InterPro" id="IPR037066">
    <property type="entry name" value="Plug_dom_sf"/>
</dbReference>
<dbReference type="GO" id="GO:0009279">
    <property type="term" value="C:cell outer membrane"/>
    <property type="evidence" value="ECO:0007669"/>
    <property type="project" value="UniProtKB-SubCell"/>
</dbReference>
<evidence type="ECO:0000256" key="10">
    <source>
        <dbReference type="PROSITE-ProRule" id="PRU01360"/>
    </source>
</evidence>
<dbReference type="STRING" id="1166340.SAMN05192583_1261"/>
<dbReference type="GO" id="GO:0006811">
    <property type="term" value="P:monoatomic ion transport"/>
    <property type="evidence" value="ECO:0007669"/>
    <property type="project" value="UniProtKB-KW"/>
</dbReference>
<keyword evidence="16" id="KW-1185">Reference proteome</keyword>
<dbReference type="Pfam" id="PF00593">
    <property type="entry name" value="TonB_dep_Rec_b-barrel"/>
    <property type="match status" value="1"/>
</dbReference>
<dbReference type="Gene3D" id="2.40.170.20">
    <property type="entry name" value="TonB-dependent receptor, beta-barrel domain"/>
    <property type="match status" value="1"/>
</dbReference>
<evidence type="ECO:0000259" key="13">
    <source>
        <dbReference type="Pfam" id="PF00593"/>
    </source>
</evidence>
<dbReference type="Proteomes" id="UP000199206">
    <property type="component" value="Unassembled WGS sequence"/>
</dbReference>
<keyword evidence="3 10" id="KW-1134">Transmembrane beta strand</keyword>
<evidence type="ECO:0000256" key="9">
    <source>
        <dbReference type="ARBA" id="ARBA00023237"/>
    </source>
</evidence>
<feature type="chain" id="PRO_5011571020" evidence="12">
    <location>
        <begin position="22"/>
        <end position="660"/>
    </location>
</feature>
<proteinExistence type="inferred from homology"/>
<dbReference type="CDD" id="cd01347">
    <property type="entry name" value="ligand_gated_channel"/>
    <property type="match status" value="1"/>
</dbReference>
<evidence type="ECO:0000256" key="1">
    <source>
        <dbReference type="ARBA" id="ARBA00004571"/>
    </source>
</evidence>
<evidence type="ECO:0000256" key="2">
    <source>
        <dbReference type="ARBA" id="ARBA00022448"/>
    </source>
</evidence>
<keyword evidence="6" id="KW-0406">Ion transport</keyword>
<keyword evidence="5 12" id="KW-0732">Signal</keyword>
<evidence type="ECO:0000256" key="7">
    <source>
        <dbReference type="ARBA" id="ARBA00023077"/>
    </source>
</evidence>
<sequence>MTRSIPVFLLSGIALATPVAAQEVPAAPSDLSAASAASAQSTEGLSEAADAGADVVVTANRAATPIDRVGQAVTVLDTAEITRRQSVLVADLLRQTPGVSITRNGGPGTLAGVNIRGADADQTVALIDGIKINDPSSPGGGFDFGTLLVGNIARIEVLRGAQSVLWGSQAIGGVVNLITRQPTDDLRVNARAEGGWHDTGQGYANVSGKMGPVLASFGGGYYRTDGISAYDGGAERDGYRNYGANGSLGIALTPTLSVDVRGFYSNGRTHIDGFPAPNYTFADTPEFADTEQWTGYAGANLALFDGRLRNRIGYAHTQTNRENYDPTDGTTVETFRGRGRNDRVEYQGIVDLGRIAQGTFGAEREVSRSTTSSYGFGSPRGRARLFSVYGQLAVTPIAGLTATGGVRHDDHNVFGGETTFSGSGVYSPNDGATTIRASYSEGFKTPTLYQLQSEYGNLALNPERSKGWDAGITQRALDGALEASATWFHRNSRDLITFISCDTPLTGICVDRPFGTYDNVARARAQGLEFALALKPVEAFTVSASYTYLETKNRSAGDPNQGNRLARRPDHSVTVNADYRWTFGLETGATLTSVGNSFNDAGNLRRLQGYVLADLRAALPITDNLSVYGRVENVFNERYQTVADYGQPGRAAYAGVRIRY</sequence>
<evidence type="ECO:0000313" key="16">
    <source>
        <dbReference type="Proteomes" id="UP000199206"/>
    </source>
</evidence>
<evidence type="ECO:0000313" key="15">
    <source>
        <dbReference type="EMBL" id="SEM79379.1"/>
    </source>
</evidence>
<dbReference type="Pfam" id="PF07715">
    <property type="entry name" value="Plug"/>
    <property type="match status" value="1"/>
</dbReference>
<comment type="subcellular location">
    <subcellularLocation>
        <location evidence="1 10">Cell outer membrane</location>
        <topology evidence="1 10">Multi-pass membrane protein</topology>
    </subcellularLocation>
</comment>
<keyword evidence="4 10" id="KW-0812">Transmembrane</keyword>
<keyword evidence="7 11" id="KW-0798">TonB box</keyword>
<dbReference type="InterPro" id="IPR036942">
    <property type="entry name" value="Beta-barrel_TonB_sf"/>
</dbReference>
<keyword evidence="8 10" id="KW-0472">Membrane</keyword>
<keyword evidence="2 10" id="KW-0813">Transport</keyword>
<comment type="similarity">
    <text evidence="10 11">Belongs to the TonB-dependent receptor family.</text>
</comment>